<evidence type="ECO:0000313" key="2">
    <source>
        <dbReference type="EMBL" id="HIH10338.1"/>
    </source>
</evidence>
<proteinExistence type="predicted"/>
<dbReference type="AlphaFoldDB" id="A0A7J4IY62"/>
<protein>
    <submittedName>
        <fullName evidence="2">IS200/IS605 family transposase</fullName>
    </submittedName>
</protein>
<dbReference type="Proteomes" id="UP000565078">
    <property type="component" value="Unassembled WGS sequence"/>
</dbReference>
<name>A0A7J4IY62_9ARCH</name>
<dbReference type="GO" id="GO:0003677">
    <property type="term" value="F:DNA binding"/>
    <property type="evidence" value="ECO:0007669"/>
    <property type="project" value="InterPro"/>
</dbReference>
<dbReference type="InterPro" id="IPR036515">
    <property type="entry name" value="Transposase_17_sf"/>
</dbReference>
<dbReference type="EMBL" id="DUGC01000109">
    <property type="protein sequence ID" value="HIH10338.1"/>
    <property type="molecule type" value="Genomic_DNA"/>
</dbReference>
<dbReference type="SUPFAM" id="SSF143422">
    <property type="entry name" value="Transposase IS200-like"/>
    <property type="match status" value="1"/>
</dbReference>
<feature type="domain" description="Transposase IS200-like" evidence="1">
    <location>
        <begin position="13"/>
        <end position="126"/>
    </location>
</feature>
<comment type="caution">
    <text evidence="2">The sequence shown here is derived from an EMBL/GenBank/DDBJ whole genome shotgun (WGS) entry which is preliminary data.</text>
</comment>
<reference evidence="3" key="1">
    <citation type="journal article" date="2020" name="bioRxiv">
        <title>A rank-normalized archaeal taxonomy based on genome phylogeny resolves widespread incomplete and uneven classifications.</title>
        <authorList>
            <person name="Rinke C."/>
            <person name="Chuvochina M."/>
            <person name="Mussig A.J."/>
            <person name="Chaumeil P.-A."/>
            <person name="Waite D.W."/>
            <person name="Whitman W.B."/>
            <person name="Parks D.H."/>
            <person name="Hugenholtz P."/>
        </authorList>
    </citation>
    <scope>NUCLEOTIDE SEQUENCE [LARGE SCALE GENOMIC DNA]</scope>
</reference>
<dbReference type="GO" id="GO:0004803">
    <property type="term" value="F:transposase activity"/>
    <property type="evidence" value="ECO:0007669"/>
    <property type="project" value="InterPro"/>
</dbReference>
<accession>A0A7J4IY62</accession>
<sequence>MTRSVDTRNNWMTFQFLPKCRYKCFRRQTVIDSCIAGFKELEPFGFEFGAMGFPVDHAHLAVNVPKKYSVQDTIGMLKSHSARRIFEEHPGFRKRYPRGSFWAQYEHHESTGRKDKEEAENYIRNQLKHHGVTIIDDRQKQLPAYAAEPDTSRLS</sequence>
<evidence type="ECO:0000313" key="3">
    <source>
        <dbReference type="Proteomes" id="UP000565078"/>
    </source>
</evidence>
<organism evidence="2 3">
    <name type="scientific">Candidatus Iainarchaeum sp</name>
    <dbReference type="NCBI Taxonomy" id="3101447"/>
    <lineage>
        <taxon>Archaea</taxon>
        <taxon>Candidatus Iainarchaeota</taxon>
        <taxon>Candidatus Iainarchaeia</taxon>
        <taxon>Candidatus Iainarchaeales</taxon>
        <taxon>Candidatus Iainarchaeaceae</taxon>
        <taxon>Candidatus Iainarchaeum</taxon>
    </lineage>
</organism>
<evidence type="ECO:0000259" key="1">
    <source>
        <dbReference type="SMART" id="SM01321"/>
    </source>
</evidence>
<dbReference type="NCBIfam" id="NF033573">
    <property type="entry name" value="transpos_IS200"/>
    <property type="match status" value="1"/>
</dbReference>
<dbReference type="PANTHER" id="PTHR33360">
    <property type="entry name" value="TRANSPOSASE FOR INSERTION SEQUENCE ELEMENT IS200"/>
    <property type="match status" value="1"/>
</dbReference>
<dbReference type="Pfam" id="PF01797">
    <property type="entry name" value="Y1_Tnp"/>
    <property type="match status" value="1"/>
</dbReference>
<dbReference type="InterPro" id="IPR002686">
    <property type="entry name" value="Transposase_17"/>
</dbReference>
<dbReference type="GO" id="GO:0006313">
    <property type="term" value="P:DNA transposition"/>
    <property type="evidence" value="ECO:0007669"/>
    <property type="project" value="InterPro"/>
</dbReference>
<dbReference type="PANTHER" id="PTHR33360:SF2">
    <property type="entry name" value="TRANSPOSASE FOR INSERTION SEQUENCE ELEMENT IS200"/>
    <property type="match status" value="1"/>
</dbReference>
<dbReference type="Gene3D" id="3.30.70.1290">
    <property type="entry name" value="Transposase IS200-like"/>
    <property type="match status" value="1"/>
</dbReference>
<dbReference type="SMART" id="SM01321">
    <property type="entry name" value="Y1_Tnp"/>
    <property type="match status" value="1"/>
</dbReference>
<gene>
    <name evidence="2" type="primary">tnpA</name>
    <name evidence="2" type="ORF">HA254_06775</name>
</gene>